<evidence type="ECO:0000313" key="10">
    <source>
        <dbReference type="EMBL" id="AKJ96500.1"/>
    </source>
</evidence>
<comment type="function">
    <text evidence="7">Catalyzes the NADPH-dependent reduction of N-acetyl-5-glutamyl phosphate to yield N-acetyl-L-glutamate 5-semialdehyde.</text>
</comment>
<dbReference type="Pfam" id="PF22698">
    <property type="entry name" value="Semialdhyde_dhC_1"/>
    <property type="match status" value="1"/>
</dbReference>
<proteinExistence type="inferred from homology"/>
<keyword evidence="5 7" id="KW-0560">Oxidoreductase</keyword>
<dbReference type="AlphaFoldDB" id="A0A0G3G5F8"/>
<evidence type="ECO:0000256" key="5">
    <source>
        <dbReference type="ARBA" id="ARBA00023002"/>
    </source>
</evidence>
<comment type="subcellular location">
    <subcellularLocation>
        <location evidence="7">Cytoplasm</location>
    </subcellularLocation>
</comment>
<dbReference type="CDD" id="cd23934">
    <property type="entry name" value="AGPR_1_C"/>
    <property type="match status" value="1"/>
</dbReference>
<keyword evidence="3 7" id="KW-0028">Amino-acid biosynthesis</keyword>
<evidence type="ECO:0000256" key="2">
    <source>
        <dbReference type="ARBA" id="ARBA00022571"/>
    </source>
</evidence>
<evidence type="ECO:0000259" key="9">
    <source>
        <dbReference type="SMART" id="SM00859"/>
    </source>
</evidence>
<sequence length="351" mass="37385">MTNATNSKPIRIGVVGATGYTGVELLRLLARHPAADLQVVTSRGEAGTPVADLFPSLRGAVDAVFQAPDEATLGECDVVFFATPHGVAHGLAAPLLERGTRIIDLSADFRIRDPELWAQWYGQAHGAPQYLDEAVYGLPELNRAQIHDARLIAVPGCYPTAVSLAVLPLLEAGLIDPADVIADAKSGVSGAGRKAQIGGLFAEVQEDFRAYASGGHRHWPEIHQTLSGVAGQSVGLIFQPHLVPMTRGIHATLYLRPQVADADWQACFEQRYRDEPFVDVMPPGAHPQTASVRGTNLCRIALAQPPHSGRLMVLSVIDNLVKGAAGQAVQNMNLMFGQAEIAGLDGLPVFP</sequence>
<protein>
    <recommendedName>
        <fullName evidence="7">N-acetyl-gamma-glutamyl-phosphate reductase</fullName>
        <shortName evidence="7">AGPR</shortName>
        <ecNumber evidence="7">1.2.1.38</ecNumber>
    </recommendedName>
    <alternativeName>
        <fullName evidence="7">N-acetyl-glutamate semialdehyde dehydrogenase</fullName>
        <shortName evidence="7">NAGSA dehydrogenase</shortName>
    </alternativeName>
</protein>
<dbReference type="FunFam" id="3.30.360.10:FF:000014">
    <property type="entry name" value="N-acetyl-gamma-glutamyl-phosphate reductase"/>
    <property type="match status" value="1"/>
</dbReference>
<evidence type="ECO:0000256" key="4">
    <source>
        <dbReference type="ARBA" id="ARBA00022857"/>
    </source>
</evidence>
<dbReference type="EC" id="1.2.1.38" evidence="7"/>
<dbReference type="OrthoDB" id="9801289at2"/>
<dbReference type="KEGG" id="tvr:TVD_11935"/>
<dbReference type="GO" id="GO:0006526">
    <property type="term" value="P:L-arginine biosynthetic process"/>
    <property type="evidence" value="ECO:0007669"/>
    <property type="project" value="UniProtKB-UniRule"/>
</dbReference>
<organism evidence="10 11">
    <name type="scientific">Thioalkalivibrio versutus</name>
    <dbReference type="NCBI Taxonomy" id="106634"/>
    <lineage>
        <taxon>Bacteria</taxon>
        <taxon>Pseudomonadati</taxon>
        <taxon>Pseudomonadota</taxon>
        <taxon>Gammaproteobacteria</taxon>
        <taxon>Chromatiales</taxon>
        <taxon>Ectothiorhodospiraceae</taxon>
        <taxon>Thioalkalivibrio</taxon>
    </lineage>
</organism>
<reference evidence="10 11" key="1">
    <citation type="submission" date="2015-04" db="EMBL/GenBank/DDBJ databases">
        <title>Complete Sequence for the Genome of the Thioalkalivibrio versutus D301.</title>
        <authorList>
            <person name="Mu T."/>
            <person name="Zhou J."/>
            <person name="Xu X."/>
        </authorList>
    </citation>
    <scope>NUCLEOTIDE SEQUENCE [LARGE SCALE GENOMIC DNA]</scope>
    <source>
        <strain evidence="10 11">D301</strain>
    </source>
</reference>
<dbReference type="NCBIfam" id="TIGR01850">
    <property type="entry name" value="argC"/>
    <property type="match status" value="1"/>
</dbReference>
<comment type="catalytic activity">
    <reaction evidence="6 7">
        <text>N-acetyl-L-glutamate 5-semialdehyde + phosphate + NADP(+) = N-acetyl-L-glutamyl 5-phosphate + NADPH + H(+)</text>
        <dbReference type="Rhea" id="RHEA:21588"/>
        <dbReference type="ChEBI" id="CHEBI:15378"/>
        <dbReference type="ChEBI" id="CHEBI:29123"/>
        <dbReference type="ChEBI" id="CHEBI:43474"/>
        <dbReference type="ChEBI" id="CHEBI:57783"/>
        <dbReference type="ChEBI" id="CHEBI:57936"/>
        <dbReference type="ChEBI" id="CHEBI:58349"/>
        <dbReference type="EC" id="1.2.1.38"/>
    </reaction>
</comment>
<keyword evidence="2 7" id="KW-0055">Arginine biosynthesis</keyword>
<dbReference type="STRING" id="106634.TVD_11935"/>
<dbReference type="Gene3D" id="3.30.360.10">
    <property type="entry name" value="Dihydrodipicolinate Reductase, domain 2"/>
    <property type="match status" value="1"/>
</dbReference>
<dbReference type="UniPathway" id="UPA00068">
    <property type="reaction ID" value="UER00108"/>
</dbReference>
<feature type="active site" evidence="7 8">
    <location>
        <position position="157"/>
    </location>
</feature>
<evidence type="ECO:0000256" key="3">
    <source>
        <dbReference type="ARBA" id="ARBA00022605"/>
    </source>
</evidence>
<dbReference type="InterPro" id="IPR050085">
    <property type="entry name" value="AGPR"/>
</dbReference>
<dbReference type="InterPro" id="IPR000706">
    <property type="entry name" value="AGPR_type-1"/>
</dbReference>
<dbReference type="GO" id="GO:0051287">
    <property type="term" value="F:NAD binding"/>
    <property type="evidence" value="ECO:0007669"/>
    <property type="project" value="InterPro"/>
</dbReference>
<comment type="pathway">
    <text evidence="1 7">Amino-acid biosynthesis; L-arginine biosynthesis; N(2)-acetyl-L-ornithine from L-glutamate: step 3/4.</text>
</comment>
<accession>A0A0G3G5F8</accession>
<dbReference type="HAMAP" id="MF_00150">
    <property type="entry name" value="ArgC_type1"/>
    <property type="match status" value="1"/>
</dbReference>
<dbReference type="SUPFAM" id="SSF51735">
    <property type="entry name" value="NAD(P)-binding Rossmann-fold domains"/>
    <property type="match status" value="1"/>
</dbReference>
<dbReference type="PANTHER" id="PTHR32338">
    <property type="entry name" value="N-ACETYL-GAMMA-GLUTAMYL-PHOSPHATE REDUCTASE, CHLOROPLASTIC-RELATED-RELATED"/>
    <property type="match status" value="1"/>
</dbReference>
<dbReference type="PATRIC" id="fig|106634.4.peg.2432"/>
<dbReference type="Proteomes" id="UP000064201">
    <property type="component" value="Chromosome"/>
</dbReference>
<evidence type="ECO:0000313" key="11">
    <source>
        <dbReference type="Proteomes" id="UP000064201"/>
    </source>
</evidence>
<evidence type="ECO:0000256" key="8">
    <source>
        <dbReference type="PROSITE-ProRule" id="PRU10010"/>
    </source>
</evidence>
<dbReference type="GO" id="GO:0070401">
    <property type="term" value="F:NADP+ binding"/>
    <property type="evidence" value="ECO:0007669"/>
    <property type="project" value="InterPro"/>
</dbReference>
<keyword evidence="7" id="KW-0963">Cytoplasm</keyword>
<evidence type="ECO:0000256" key="7">
    <source>
        <dbReference type="HAMAP-Rule" id="MF_00150"/>
    </source>
</evidence>
<evidence type="ECO:0000256" key="1">
    <source>
        <dbReference type="ARBA" id="ARBA00004862"/>
    </source>
</evidence>
<evidence type="ECO:0000256" key="6">
    <source>
        <dbReference type="ARBA" id="ARBA00050557"/>
    </source>
</evidence>
<dbReference type="GO" id="GO:0003942">
    <property type="term" value="F:N-acetyl-gamma-glutamyl-phosphate reductase activity"/>
    <property type="evidence" value="ECO:0007669"/>
    <property type="project" value="UniProtKB-UniRule"/>
</dbReference>
<dbReference type="InterPro" id="IPR036291">
    <property type="entry name" value="NAD(P)-bd_dom_sf"/>
</dbReference>
<dbReference type="Pfam" id="PF01118">
    <property type="entry name" value="Semialdhyde_dh"/>
    <property type="match status" value="1"/>
</dbReference>
<dbReference type="CDD" id="cd17895">
    <property type="entry name" value="AGPR_1_N"/>
    <property type="match status" value="1"/>
</dbReference>
<dbReference type="SUPFAM" id="SSF55347">
    <property type="entry name" value="Glyceraldehyde-3-phosphate dehydrogenase-like, C-terminal domain"/>
    <property type="match status" value="1"/>
</dbReference>
<dbReference type="SMART" id="SM00859">
    <property type="entry name" value="Semialdhyde_dh"/>
    <property type="match status" value="1"/>
</dbReference>
<gene>
    <name evidence="7" type="primary">argC</name>
    <name evidence="10" type="ORF">TVD_11935</name>
</gene>
<keyword evidence="11" id="KW-1185">Reference proteome</keyword>
<dbReference type="GO" id="GO:0005737">
    <property type="term" value="C:cytoplasm"/>
    <property type="evidence" value="ECO:0007669"/>
    <property type="project" value="UniProtKB-SubCell"/>
</dbReference>
<dbReference type="Gene3D" id="3.40.50.720">
    <property type="entry name" value="NAD(P)-binding Rossmann-like Domain"/>
    <property type="match status" value="1"/>
</dbReference>
<feature type="domain" description="Semialdehyde dehydrogenase NAD-binding" evidence="9">
    <location>
        <begin position="11"/>
        <end position="149"/>
    </location>
</feature>
<keyword evidence="4 7" id="KW-0521">NADP</keyword>
<name>A0A0G3G5F8_9GAMM</name>
<dbReference type="InterPro" id="IPR058924">
    <property type="entry name" value="AGPR_dimerisation_dom"/>
</dbReference>
<dbReference type="EMBL" id="CP011367">
    <property type="protein sequence ID" value="AKJ96500.1"/>
    <property type="molecule type" value="Genomic_DNA"/>
</dbReference>
<dbReference type="InterPro" id="IPR023013">
    <property type="entry name" value="AGPR_AS"/>
</dbReference>
<comment type="similarity">
    <text evidence="7">Belongs to the NAGSA dehydrogenase family. Type 1 subfamily.</text>
</comment>
<dbReference type="RefSeq" id="WP_047251975.1">
    <property type="nucleotide sequence ID" value="NZ_CP011367.1"/>
</dbReference>
<dbReference type="PROSITE" id="PS01224">
    <property type="entry name" value="ARGC"/>
    <property type="match status" value="1"/>
</dbReference>
<dbReference type="PANTHER" id="PTHR32338:SF10">
    <property type="entry name" value="N-ACETYL-GAMMA-GLUTAMYL-PHOSPHATE REDUCTASE, CHLOROPLASTIC-RELATED"/>
    <property type="match status" value="1"/>
</dbReference>
<dbReference type="InterPro" id="IPR000534">
    <property type="entry name" value="Semialdehyde_DH_NAD-bd"/>
</dbReference>